<evidence type="ECO:0000313" key="3">
    <source>
        <dbReference type="Proteomes" id="UP000253303"/>
    </source>
</evidence>
<dbReference type="AlphaFoldDB" id="A0A366M5E2"/>
<protein>
    <submittedName>
        <fullName evidence="2">Antibiotic biosynthesis monooxygenase</fullName>
    </submittedName>
</protein>
<dbReference type="InterPro" id="IPR007138">
    <property type="entry name" value="ABM_dom"/>
</dbReference>
<comment type="caution">
    <text evidence="2">The sequence shown here is derived from an EMBL/GenBank/DDBJ whole genome shotgun (WGS) entry which is preliminary data.</text>
</comment>
<dbReference type="Gene3D" id="3.30.70.100">
    <property type="match status" value="1"/>
</dbReference>
<keyword evidence="2" id="KW-0503">Monooxygenase</keyword>
<keyword evidence="3" id="KW-1185">Reference proteome</keyword>
<reference evidence="2 3" key="1">
    <citation type="submission" date="2018-06" db="EMBL/GenBank/DDBJ databases">
        <title>Sphaerisporangium craniellae sp. nov., isolated from a marine sponge in the South China Sea.</title>
        <authorList>
            <person name="Li L."/>
        </authorList>
    </citation>
    <scope>NUCLEOTIDE SEQUENCE [LARGE SCALE GENOMIC DNA]</scope>
    <source>
        <strain evidence="2 3">LHW63015</strain>
    </source>
</reference>
<dbReference type="GO" id="GO:0004497">
    <property type="term" value="F:monooxygenase activity"/>
    <property type="evidence" value="ECO:0007669"/>
    <property type="project" value="UniProtKB-KW"/>
</dbReference>
<dbReference type="Pfam" id="PF03992">
    <property type="entry name" value="ABM"/>
    <property type="match status" value="1"/>
</dbReference>
<dbReference type="OrthoDB" id="4304335at2"/>
<feature type="domain" description="ABM" evidence="1">
    <location>
        <begin position="6"/>
        <end position="94"/>
    </location>
</feature>
<accession>A0A366M5E2</accession>
<evidence type="ECO:0000259" key="1">
    <source>
        <dbReference type="PROSITE" id="PS51725"/>
    </source>
</evidence>
<sequence length="108" mass="11965">MTGPRVRVLVYAAAPDDSKDALTDAYHHISRELSGTPGLLGNELLCSLTEPGGFLVMSEWDSLDSFRTWEEGTRHRQTTAPLRSFQDGSRGRSFALYTVSAAYPEERS</sequence>
<dbReference type="InterPro" id="IPR011008">
    <property type="entry name" value="Dimeric_a/b-barrel"/>
</dbReference>
<dbReference type="EMBL" id="QMEY01000002">
    <property type="protein sequence ID" value="RBQ20814.1"/>
    <property type="molecule type" value="Genomic_DNA"/>
</dbReference>
<dbReference type="SUPFAM" id="SSF54909">
    <property type="entry name" value="Dimeric alpha+beta barrel"/>
    <property type="match status" value="1"/>
</dbReference>
<evidence type="ECO:0000313" key="2">
    <source>
        <dbReference type="EMBL" id="RBQ20814.1"/>
    </source>
</evidence>
<dbReference type="Proteomes" id="UP000253303">
    <property type="component" value="Unassembled WGS sequence"/>
</dbReference>
<dbReference type="PROSITE" id="PS51725">
    <property type="entry name" value="ABM"/>
    <property type="match status" value="1"/>
</dbReference>
<dbReference type="RefSeq" id="WP_113979771.1">
    <property type="nucleotide sequence ID" value="NZ_QMEY01000002.1"/>
</dbReference>
<gene>
    <name evidence="2" type="ORF">DP939_06980</name>
</gene>
<keyword evidence="2" id="KW-0560">Oxidoreductase</keyword>
<name>A0A366M5E2_9ACTN</name>
<proteinExistence type="predicted"/>
<organism evidence="2 3">
    <name type="scientific">Spongiactinospora rosea</name>
    <dbReference type="NCBI Taxonomy" id="2248750"/>
    <lineage>
        <taxon>Bacteria</taxon>
        <taxon>Bacillati</taxon>
        <taxon>Actinomycetota</taxon>
        <taxon>Actinomycetes</taxon>
        <taxon>Streptosporangiales</taxon>
        <taxon>Streptosporangiaceae</taxon>
        <taxon>Spongiactinospora</taxon>
    </lineage>
</organism>